<evidence type="ECO:0000313" key="3">
    <source>
        <dbReference type="Proteomes" id="UP001362999"/>
    </source>
</evidence>
<feature type="transmembrane region" description="Helical" evidence="1">
    <location>
        <begin position="185"/>
        <end position="210"/>
    </location>
</feature>
<evidence type="ECO:0000256" key="1">
    <source>
        <dbReference type="SAM" id="Phobius"/>
    </source>
</evidence>
<gene>
    <name evidence="2" type="ORF">R3P38DRAFT_3219571</name>
</gene>
<sequence>MCSTRTWSSDGVLLYPSSLHSKLVFSFTVFLGVNSTPSSDFLPFSDTFLVRFSSSFTSLVSSGHLCTREPRTSSYVFLLLFTRYSTPLDFASLAPVRTPKLRLYLAQPHRTSDICMPFGTSAIGSTPCWGFNHNSIQELRISISILSVCSAFPPLPLSAPPPFLAHSVSSFMPSCLHSGWSSTPLLLLFLLRSALVLSLHFAAVFSAILLHSGVLCCCS</sequence>
<evidence type="ECO:0008006" key="4">
    <source>
        <dbReference type="Google" id="ProtNLM"/>
    </source>
</evidence>
<organism evidence="2 3">
    <name type="scientific">Favolaschia claudopus</name>
    <dbReference type="NCBI Taxonomy" id="2862362"/>
    <lineage>
        <taxon>Eukaryota</taxon>
        <taxon>Fungi</taxon>
        <taxon>Dikarya</taxon>
        <taxon>Basidiomycota</taxon>
        <taxon>Agaricomycotina</taxon>
        <taxon>Agaricomycetes</taxon>
        <taxon>Agaricomycetidae</taxon>
        <taxon>Agaricales</taxon>
        <taxon>Marasmiineae</taxon>
        <taxon>Mycenaceae</taxon>
        <taxon>Favolaschia</taxon>
    </lineage>
</organism>
<dbReference type="AlphaFoldDB" id="A0AAW0A2A9"/>
<keyword evidence="3" id="KW-1185">Reference proteome</keyword>
<dbReference type="Proteomes" id="UP001362999">
    <property type="component" value="Unassembled WGS sequence"/>
</dbReference>
<comment type="caution">
    <text evidence="2">The sequence shown here is derived from an EMBL/GenBank/DDBJ whole genome shotgun (WGS) entry which is preliminary data.</text>
</comment>
<keyword evidence="1" id="KW-0812">Transmembrane</keyword>
<keyword evidence="1" id="KW-1133">Transmembrane helix</keyword>
<accession>A0AAW0A2A9</accession>
<evidence type="ECO:0000313" key="2">
    <source>
        <dbReference type="EMBL" id="KAK6997482.1"/>
    </source>
</evidence>
<protein>
    <recommendedName>
        <fullName evidence="4">Transmembrane protein</fullName>
    </recommendedName>
</protein>
<reference evidence="2 3" key="1">
    <citation type="journal article" date="2024" name="J Genomics">
        <title>Draft genome sequencing and assembly of Favolaschia claudopus CIRM-BRFM 2984 isolated from oak limbs.</title>
        <authorList>
            <person name="Navarro D."/>
            <person name="Drula E."/>
            <person name="Chaduli D."/>
            <person name="Cazenave R."/>
            <person name="Ahrendt S."/>
            <person name="Wang J."/>
            <person name="Lipzen A."/>
            <person name="Daum C."/>
            <person name="Barry K."/>
            <person name="Grigoriev I.V."/>
            <person name="Favel A."/>
            <person name="Rosso M.N."/>
            <person name="Martin F."/>
        </authorList>
    </citation>
    <scope>NUCLEOTIDE SEQUENCE [LARGE SCALE GENOMIC DNA]</scope>
    <source>
        <strain evidence="2 3">CIRM-BRFM 2984</strain>
    </source>
</reference>
<dbReference type="EMBL" id="JAWWNJ010000090">
    <property type="protein sequence ID" value="KAK6997482.1"/>
    <property type="molecule type" value="Genomic_DNA"/>
</dbReference>
<keyword evidence="1" id="KW-0472">Membrane</keyword>
<name>A0AAW0A2A9_9AGAR</name>
<proteinExistence type="predicted"/>